<comment type="caution">
    <text evidence="1">The sequence shown here is derived from an EMBL/GenBank/DDBJ whole genome shotgun (WGS) entry which is preliminary data.</text>
</comment>
<gene>
    <name evidence="1" type="primary">AVEN_94954_1</name>
    <name evidence="1" type="ORF">CDAR_500381</name>
</gene>
<evidence type="ECO:0000313" key="1">
    <source>
        <dbReference type="EMBL" id="GIX68457.1"/>
    </source>
</evidence>
<dbReference type="AlphaFoldDB" id="A0AAV4M9L5"/>
<organism evidence="1 2">
    <name type="scientific">Caerostris darwini</name>
    <dbReference type="NCBI Taxonomy" id="1538125"/>
    <lineage>
        <taxon>Eukaryota</taxon>
        <taxon>Metazoa</taxon>
        <taxon>Ecdysozoa</taxon>
        <taxon>Arthropoda</taxon>
        <taxon>Chelicerata</taxon>
        <taxon>Arachnida</taxon>
        <taxon>Araneae</taxon>
        <taxon>Araneomorphae</taxon>
        <taxon>Entelegynae</taxon>
        <taxon>Araneoidea</taxon>
        <taxon>Araneidae</taxon>
        <taxon>Caerostris</taxon>
    </lineage>
</organism>
<keyword evidence="2" id="KW-1185">Reference proteome</keyword>
<evidence type="ECO:0000313" key="2">
    <source>
        <dbReference type="Proteomes" id="UP001054837"/>
    </source>
</evidence>
<dbReference type="EMBL" id="BPLQ01000179">
    <property type="protein sequence ID" value="GIX68457.1"/>
    <property type="molecule type" value="Genomic_DNA"/>
</dbReference>
<accession>A0AAV4M9L5</accession>
<protein>
    <submittedName>
        <fullName evidence="1">FDX-ACB domain-containing protein</fullName>
    </submittedName>
</protein>
<sequence length="615" mass="71285">MRGFKKYPKPPLHAPAPVRHTLFMGETGVTFTIATCYIYHVLNNALSSTDWLTVVLPSERGLSRAHKVRERYLRRKGAAVATHVQLSRLEYYYITKRKYRTIFFHFPKLSVEDVAQWRAIFESAKKALRVRGQLQVTLTKRKHQSLFNERTGLMKSATFIKSANDARLIVRNLRQFAELHNYALEPVQNYGGAQNEVDVIDAVTFIFARYRCVTIPRIPIETILARNQQEYFLNDMRNLFATLSSRRRTPFPGLVYGLNSVAEHLFPSFETCFSSGLLMCGDGIGPDNFSPCLPERTYMNEFNYCDKCMSTVISKFVQSESQVMTTSLITCICCTDNFELFSNPYHHLVTYFRPSLMTSEIKEMLIKVLLHTQDFPTFRWLDIPQQINVRIIDNQESNEFDIQHVLTIFAACTVTKTATCSFYTEVQITEAEPISYIPIQGKENFEIAHIIQFTHKGKPYYAGVLNLELISEIKFHIMDYRSLISKSAYFCKRSLNGELVSIYRPLSLYSIFYERPFIFWVSPRLFEEKLLLIFIWNLVGSLVNKMFVKALYTPPVPNPKNQRWTYHIIYQSLKYPLSGRGIQGIHNHVTKSAIAFMNRKGWLRNSSELISPWAS</sequence>
<name>A0AAV4M9L5_9ARAC</name>
<proteinExistence type="predicted"/>
<reference evidence="1 2" key="1">
    <citation type="submission" date="2021-06" db="EMBL/GenBank/DDBJ databases">
        <title>Caerostris darwini draft genome.</title>
        <authorList>
            <person name="Kono N."/>
            <person name="Arakawa K."/>
        </authorList>
    </citation>
    <scope>NUCLEOTIDE SEQUENCE [LARGE SCALE GENOMIC DNA]</scope>
</reference>
<dbReference type="Proteomes" id="UP001054837">
    <property type="component" value="Unassembled WGS sequence"/>
</dbReference>